<accession>A0A0D3BW37</accession>
<evidence type="ECO:0000256" key="1">
    <source>
        <dbReference type="SAM" id="MobiDB-lite"/>
    </source>
</evidence>
<reference evidence="2" key="2">
    <citation type="submission" date="2015-03" db="UniProtKB">
        <authorList>
            <consortium name="EnsemblPlants"/>
        </authorList>
    </citation>
    <scope>IDENTIFICATION</scope>
</reference>
<keyword evidence="3" id="KW-1185">Reference proteome</keyword>
<dbReference type="AlphaFoldDB" id="A0A0D3BW37"/>
<proteinExistence type="predicted"/>
<evidence type="ECO:0000313" key="3">
    <source>
        <dbReference type="Proteomes" id="UP000032141"/>
    </source>
</evidence>
<evidence type="ECO:0000313" key="2">
    <source>
        <dbReference type="EnsemblPlants" id="Bo4g097130.1"/>
    </source>
</evidence>
<dbReference type="EnsemblPlants" id="Bo4g097130.1">
    <property type="protein sequence ID" value="Bo4g097130.1"/>
    <property type="gene ID" value="Bo4g097130"/>
</dbReference>
<dbReference type="HOGENOM" id="CLU_1311681_0_0_1"/>
<dbReference type="Gramene" id="Bo4g097130.1">
    <property type="protein sequence ID" value="Bo4g097130.1"/>
    <property type="gene ID" value="Bo4g097130"/>
</dbReference>
<reference evidence="2 3" key="1">
    <citation type="journal article" date="2014" name="Genome Biol.">
        <title>Transcriptome and methylome profiling reveals relics of genome dominance in the mesopolyploid Brassica oleracea.</title>
        <authorList>
            <person name="Parkin I.A."/>
            <person name="Koh C."/>
            <person name="Tang H."/>
            <person name="Robinson S.J."/>
            <person name="Kagale S."/>
            <person name="Clarke W.E."/>
            <person name="Town C.D."/>
            <person name="Nixon J."/>
            <person name="Krishnakumar V."/>
            <person name="Bidwell S.L."/>
            <person name="Denoeud F."/>
            <person name="Belcram H."/>
            <person name="Links M.G."/>
            <person name="Just J."/>
            <person name="Clarke C."/>
            <person name="Bender T."/>
            <person name="Huebert T."/>
            <person name="Mason A.S."/>
            <person name="Pires J.C."/>
            <person name="Barker G."/>
            <person name="Moore J."/>
            <person name="Walley P.G."/>
            <person name="Manoli S."/>
            <person name="Batley J."/>
            <person name="Edwards D."/>
            <person name="Nelson M.N."/>
            <person name="Wang X."/>
            <person name="Paterson A.H."/>
            <person name="King G."/>
            <person name="Bancroft I."/>
            <person name="Chalhoub B."/>
            <person name="Sharpe A.G."/>
        </authorList>
    </citation>
    <scope>NUCLEOTIDE SEQUENCE</scope>
    <source>
        <strain evidence="2 3">cv. TO1000</strain>
    </source>
</reference>
<sequence length="210" mass="22755">MTSFAHRVFSNHPEPQTKATSPERESRSGLGSGKRPARLRARTGAGAGASRFSVKDVCFLVSLSSLPRLTLPGLWFNPHPEALTRSVNRHQRWLDCWSKGAVVWRGKRGEVVFIASSVLSPGGEGFHSLASPALVELSGGLVFGSEIDEALRREVRKLKKSGFGGGSPVSSSGETRVSVAVLRRRLGSVTVKSRQRRRADDKIPTHVPPP</sequence>
<feature type="region of interest" description="Disordered" evidence="1">
    <location>
        <begin position="1"/>
        <end position="42"/>
    </location>
</feature>
<protein>
    <submittedName>
        <fullName evidence="2">Uncharacterized protein</fullName>
    </submittedName>
</protein>
<organism evidence="2 3">
    <name type="scientific">Brassica oleracea var. oleracea</name>
    <dbReference type="NCBI Taxonomy" id="109376"/>
    <lineage>
        <taxon>Eukaryota</taxon>
        <taxon>Viridiplantae</taxon>
        <taxon>Streptophyta</taxon>
        <taxon>Embryophyta</taxon>
        <taxon>Tracheophyta</taxon>
        <taxon>Spermatophyta</taxon>
        <taxon>Magnoliopsida</taxon>
        <taxon>eudicotyledons</taxon>
        <taxon>Gunneridae</taxon>
        <taxon>Pentapetalae</taxon>
        <taxon>rosids</taxon>
        <taxon>malvids</taxon>
        <taxon>Brassicales</taxon>
        <taxon>Brassicaceae</taxon>
        <taxon>Brassiceae</taxon>
        <taxon>Brassica</taxon>
    </lineage>
</organism>
<dbReference type="Proteomes" id="UP000032141">
    <property type="component" value="Chromosome C4"/>
</dbReference>
<name>A0A0D3BW37_BRAOL</name>
<feature type="region of interest" description="Disordered" evidence="1">
    <location>
        <begin position="189"/>
        <end position="210"/>
    </location>
</feature>